<evidence type="ECO:0000313" key="6">
    <source>
        <dbReference type="EMBL" id="WSE34754.1"/>
    </source>
</evidence>
<dbReference type="PANTHER" id="PTHR30136:SF2">
    <property type="entry name" value="TRANSCRIPTIONAL REGULATOR ICLR"/>
    <property type="match status" value="1"/>
</dbReference>
<keyword evidence="7" id="KW-1185">Reference proteome</keyword>
<dbReference type="InterPro" id="IPR005471">
    <property type="entry name" value="Tscrpt_reg_IclR_N"/>
</dbReference>
<dbReference type="Gene3D" id="1.10.10.10">
    <property type="entry name" value="Winged helix-like DNA-binding domain superfamily/Winged helix DNA-binding domain"/>
    <property type="match status" value="1"/>
</dbReference>
<accession>A0ABZ1IJU2</accession>
<dbReference type="SMART" id="SM00346">
    <property type="entry name" value="HTH_ICLR"/>
    <property type="match status" value="1"/>
</dbReference>
<keyword evidence="1" id="KW-0805">Transcription regulation</keyword>
<sequence length="244" mass="25579">MGLKTVERIGPLLDLFTADRQEWELGEIAAALGIPRSTAHGLLRSLVSTGLLATPARGRYQLGTKIAALNGVLTERVDVRAEASGTIRALSEELGETVNLGVLRGNLVVYLDKVAGYQYVTVVGARVGAQVDATRSAMGKVLLAHSAPRDPSPLDVGAGEPADLTGLHALAAIRAQGYALDLGEITPEIRCVAAPVKNATGQAVAALSISTTPMRFERRRTRLVESVVEAAAAVQERIALLTAS</sequence>
<organism evidence="6 7">
    <name type="scientific">Amycolatopsis rhabdoformis</name>
    <dbReference type="NCBI Taxonomy" id="1448059"/>
    <lineage>
        <taxon>Bacteria</taxon>
        <taxon>Bacillati</taxon>
        <taxon>Actinomycetota</taxon>
        <taxon>Actinomycetes</taxon>
        <taxon>Pseudonocardiales</taxon>
        <taxon>Pseudonocardiaceae</taxon>
        <taxon>Amycolatopsis</taxon>
    </lineage>
</organism>
<protein>
    <submittedName>
        <fullName evidence="6">IclR family transcriptional regulator</fullName>
    </submittedName>
</protein>
<evidence type="ECO:0000256" key="1">
    <source>
        <dbReference type="ARBA" id="ARBA00023015"/>
    </source>
</evidence>
<dbReference type="SUPFAM" id="SSF46785">
    <property type="entry name" value="Winged helix' DNA-binding domain"/>
    <property type="match status" value="1"/>
</dbReference>
<dbReference type="Pfam" id="PF09339">
    <property type="entry name" value="HTH_IclR"/>
    <property type="match status" value="1"/>
</dbReference>
<evidence type="ECO:0000259" key="4">
    <source>
        <dbReference type="PROSITE" id="PS51077"/>
    </source>
</evidence>
<dbReference type="InterPro" id="IPR014757">
    <property type="entry name" value="Tscrpt_reg_IclR_C"/>
</dbReference>
<feature type="domain" description="HTH iclR-type" evidence="4">
    <location>
        <begin position="3"/>
        <end position="64"/>
    </location>
</feature>
<dbReference type="InterPro" id="IPR050707">
    <property type="entry name" value="HTH_MetabolicPath_Reg"/>
</dbReference>
<evidence type="ECO:0000256" key="2">
    <source>
        <dbReference type="ARBA" id="ARBA00023125"/>
    </source>
</evidence>
<keyword evidence="3" id="KW-0804">Transcription</keyword>
<dbReference type="InterPro" id="IPR029016">
    <property type="entry name" value="GAF-like_dom_sf"/>
</dbReference>
<feature type="domain" description="IclR-ED" evidence="5">
    <location>
        <begin position="65"/>
        <end position="240"/>
    </location>
</feature>
<evidence type="ECO:0000256" key="3">
    <source>
        <dbReference type="ARBA" id="ARBA00023163"/>
    </source>
</evidence>
<name>A0ABZ1IJU2_9PSEU</name>
<dbReference type="SUPFAM" id="SSF55781">
    <property type="entry name" value="GAF domain-like"/>
    <property type="match status" value="1"/>
</dbReference>
<dbReference type="PROSITE" id="PS51077">
    <property type="entry name" value="HTH_ICLR"/>
    <property type="match status" value="1"/>
</dbReference>
<dbReference type="InterPro" id="IPR036388">
    <property type="entry name" value="WH-like_DNA-bd_sf"/>
</dbReference>
<dbReference type="RefSeq" id="WP_326837562.1">
    <property type="nucleotide sequence ID" value="NZ_CP142149.1"/>
</dbReference>
<dbReference type="Gene3D" id="3.30.450.40">
    <property type="match status" value="1"/>
</dbReference>
<gene>
    <name evidence="6" type="ORF">VSH64_22180</name>
</gene>
<dbReference type="PROSITE" id="PS51078">
    <property type="entry name" value="ICLR_ED"/>
    <property type="match status" value="1"/>
</dbReference>
<dbReference type="EMBL" id="CP142149">
    <property type="protein sequence ID" value="WSE34754.1"/>
    <property type="molecule type" value="Genomic_DNA"/>
</dbReference>
<dbReference type="Proteomes" id="UP001330812">
    <property type="component" value="Chromosome"/>
</dbReference>
<keyword evidence="2" id="KW-0238">DNA-binding</keyword>
<evidence type="ECO:0000313" key="7">
    <source>
        <dbReference type="Proteomes" id="UP001330812"/>
    </source>
</evidence>
<reference evidence="6 7" key="1">
    <citation type="journal article" date="2015" name="Int. J. Syst. Evol. Microbiol.">
        <title>Amycolatopsis rhabdoformis sp. nov., an actinomycete isolated from a tropical forest soil.</title>
        <authorList>
            <person name="Souza W.R."/>
            <person name="Silva R.E."/>
            <person name="Goodfellow M."/>
            <person name="Busarakam K."/>
            <person name="Figueiro F.S."/>
            <person name="Ferreira D."/>
            <person name="Rodrigues-Filho E."/>
            <person name="Moraes L.A.B."/>
            <person name="Zucchi T.D."/>
        </authorList>
    </citation>
    <scope>NUCLEOTIDE SEQUENCE [LARGE SCALE GENOMIC DNA]</scope>
    <source>
        <strain evidence="6 7">NCIMB 14900</strain>
    </source>
</reference>
<dbReference type="PANTHER" id="PTHR30136">
    <property type="entry name" value="HELIX-TURN-HELIX TRANSCRIPTIONAL REGULATOR, ICLR FAMILY"/>
    <property type="match status" value="1"/>
</dbReference>
<proteinExistence type="predicted"/>
<evidence type="ECO:0000259" key="5">
    <source>
        <dbReference type="PROSITE" id="PS51078"/>
    </source>
</evidence>
<dbReference type="InterPro" id="IPR036390">
    <property type="entry name" value="WH_DNA-bd_sf"/>
</dbReference>
<dbReference type="Pfam" id="PF01614">
    <property type="entry name" value="IclR_C"/>
    <property type="match status" value="1"/>
</dbReference>